<evidence type="ECO:0000313" key="1">
    <source>
        <dbReference type="EMBL" id="EQB47370.1"/>
    </source>
</evidence>
<proteinExistence type="predicted"/>
<protein>
    <submittedName>
        <fullName evidence="1">Uncharacterized protein</fullName>
    </submittedName>
</protein>
<sequence length="10" mass="1227">MFVITKPDNY</sequence>
<gene>
    <name evidence="1" type="ORF">CGLO_13491</name>
</gene>
<dbReference type="EMBL" id="AMYD01002992">
    <property type="protein sequence ID" value="EQB47370.1"/>
    <property type="molecule type" value="Genomic_DNA"/>
</dbReference>
<comment type="caution">
    <text evidence="1">The sequence shown here is derived from an EMBL/GenBank/DDBJ whole genome shotgun (WGS) entry which is preliminary data.</text>
</comment>
<name>T0LGM8_COLGC</name>
<evidence type="ECO:0000313" key="2">
    <source>
        <dbReference type="Proteomes" id="UP000015530"/>
    </source>
</evidence>
<dbReference type="HOGENOM" id="CLU_3438356_0_0_1"/>
<dbReference type="Proteomes" id="UP000015530">
    <property type="component" value="Unassembled WGS sequence"/>
</dbReference>
<accession>T0LGM8</accession>
<reference evidence="2" key="1">
    <citation type="journal article" date="2013" name="Mol. Plant Microbe Interact.">
        <title>Global aspects of pacC regulation of pathogenicity genes in Colletotrichum gloeosporioides as revealed by transcriptome analysis.</title>
        <authorList>
            <person name="Alkan N."/>
            <person name="Meng X."/>
            <person name="Friedlander G."/>
            <person name="Reuveni E."/>
            <person name="Sukno S."/>
            <person name="Sherman A."/>
            <person name="Thon M."/>
            <person name="Fluhr R."/>
            <person name="Prusky D."/>
        </authorList>
    </citation>
    <scope>NUCLEOTIDE SEQUENCE [LARGE SCALE GENOMIC DNA]</scope>
    <source>
        <strain evidence="2">Cg-14</strain>
    </source>
</reference>
<organism evidence="1 2">
    <name type="scientific">Colletotrichum gloeosporioides (strain Cg-14)</name>
    <name type="common">Anthracnose fungus</name>
    <name type="synonym">Glomerella cingulata</name>
    <dbReference type="NCBI Taxonomy" id="1237896"/>
    <lineage>
        <taxon>Eukaryota</taxon>
        <taxon>Fungi</taxon>
        <taxon>Dikarya</taxon>
        <taxon>Ascomycota</taxon>
        <taxon>Pezizomycotina</taxon>
        <taxon>Sordariomycetes</taxon>
        <taxon>Hypocreomycetidae</taxon>
        <taxon>Glomerellales</taxon>
        <taxon>Glomerellaceae</taxon>
        <taxon>Colletotrichum</taxon>
        <taxon>Colletotrichum gloeosporioides species complex</taxon>
    </lineage>
</organism>